<dbReference type="InParanoid" id="I3EHR7"/>
<organism evidence="1 2">
    <name type="scientific">Nematocida parisii (strain ERTm3)</name>
    <name type="common">Nematode killer fungus</name>
    <dbReference type="NCBI Taxonomy" id="935791"/>
    <lineage>
        <taxon>Eukaryota</taxon>
        <taxon>Fungi</taxon>
        <taxon>Fungi incertae sedis</taxon>
        <taxon>Microsporidia</taxon>
        <taxon>Nematocida</taxon>
    </lineage>
</organism>
<gene>
    <name evidence="1" type="ORF">NEQG_00583</name>
</gene>
<name>I3EHR7_NEMP3</name>
<dbReference type="HOGENOM" id="CLU_976928_0_0_1"/>
<keyword evidence="2" id="KW-1185">Reference proteome</keyword>
<evidence type="ECO:0000313" key="1">
    <source>
        <dbReference type="EMBL" id="EIJ88764.1"/>
    </source>
</evidence>
<dbReference type="EMBL" id="GL870877">
    <property type="protein sequence ID" value="EIJ88764.1"/>
    <property type="molecule type" value="Genomic_DNA"/>
</dbReference>
<dbReference type="VEuPathDB" id="MicrosporidiaDB:NEQG_00583"/>
<dbReference type="Proteomes" id="UP000002872">
    <property type="component" value="Unassembled WGS sequence"/>
</dbReference>
<evidence type="ECO:0000313" key="2">
    <source>
        <dbReference type="Proteomes" id="UP000002872"/>
    </source>
</evidence>
<reference evidence="1" key="1">
    <citation type="submission" date="2011-01" db="EMBL/GenBank/DDBJ databases">
        <title>The Genome Sequence of Nematocida parisii strain ERTm3.</title>
        <authorList>
            <consortium name="The Broad Institute Genome Sequencing Platform"/>
            <consortium name="The Broad Institute Genome Sequencing Center for Infectious Disease"/>
            <person name="Cuomo C."/>
            <person name="Troemel E."/>
            <person name="Young S.K."/>
            <person name="Zeng Q."/>
            <person name="Gargeya S."/>
            <person name="Fitzgerald M."/>
            <person name="Haas B."/>
            <person name="Abouelleil A."/>
            <person name="Alvarado L."/>
            <person name="Arachchi H.M."/>
            <person name="Berlin A."/>
            <person name="Chapman S.B."/>
            <person name="Gearin G."/>
            <person name="Goldberg J."/>
            <person name="Griggs A."/>
            <person name="Gujja S."/>
            <person name="Hansen M."/>
            <person name="Heiman D."/>
            <person name="Howarth C."/>
            <person name="Larimer J."/>
            <person name="Lui A."/>
            <person name="MacDonald P.J.P."/>
            <person name="McCowen C."/>
            <person name="Montmayeur A."/>
            <person name="Murphy C."/>
            <person name="Neiman D."/>
            <person name="Pearson M."/>
            <person name="Priest M."/>
            <person name="Roberts A."/>
            <person name="Saif S."/>
            <person name="Shea T."/>
            <person name="Sisk P."/>
            <person name="Stolte C."/>
            <person name="Sykes S."/>
            <person name="Wortman J."/>
            <person name="Nusbaum C."/>
            <person name="Birren B."/>
        </authorList>
    </citation>
    <scope>NUCLEOTIDE SEQUENCE</scope>
    <source>
        <strain evidence="1">ERTm3</strain>
    </source>
</reference>
<proteinExistence type="predicted"/>
<dbReference type="OrthoDB" id="2196328at2759"/>
<sequence>MSALKELTMQNIFYSYTEKFTIENLSEIKQDPSRLNPECLGEPTLDLKKRNAVHFSDMINRNKAIGTAISPTSIYIDSKLYNDLGIHKMVPKQESEYNIYIGFSKKAASNWIDSVVLGFFINYSHMELYIVTTQFIFIDHQLLNYMECIDFPFLHAETIDEIFFVKSLLEPSKNKLISVFFKQIIKYAEFNKIKNIQISSLSCFATVDIYDIIEITNNMAYLESVEMHNVSFSPTKTIPRNSNEEKALQSYAKYIQSEFSLSSFSFMFVKKENILRITKAVCMDP</sequence>
<accession>I3EHR7</accession>
<dbReference type="AlphaFoldDB" id="I3EHR7"/>
<protein>
    <submittedName>
        <fullName evidence="1">Uncharacterized protein</fullName>
    </submittedName>
</protein>